<name>A0AAV0R745_9ROSI</name>
<gene>
    <name evidence="2" type="ORF">LITE_LOCUS46339</name>
</gene>
<dbReference type="InterPro" id="IPR013766">
    <property type="entry name" value="Thioredoxin_domain"/>
</dbReference>
<dbReference type="PANTHER" id="PTHR10438">
    <property type="entry name" value="THIOREDOXIN"/>
    <property type="match status" value="1"/>
</dbReference>
<protein>
    <recommendedName>
        <fullName evidence="1">Thioredoxin domain-containing protein</fullName>
    </recommendedName>
</protein>
<dbReference type="Gene3D" id="3.40.30.10">
    <property type="entry name" value="Glutaredoxin"/>
    <property type="match status" value="1"/>
</dbReference>
<dbReference type="PROSITE" id="PS51352">
    <property type="entry name" value="THIOREDOXIN_2"/>
    <property type="match status" value="1"/>
</dbReference>
<evidence type="ECO:0000313" key="3">
    <source>
        <dbReference type="Proteomes" id="UP001154282"/>
    </source>
</evidence>
<sequence>MTRRCCWPKVQIFRSCCNFRCCNDVNNEDNHDENNADDKNHHIELATGRVQLINTIQNWDAKLLETKKPGKIVILNFSSSWSSPCRRIAQPYCKLADKYPSITFLTVDVDALAEMSSTWEVKATPTFFFLKEGKQVDKLVGADKQELKMKIANIDSLPS</sequence>
<dbReference type="CDD" id="cd02947">
    <property type="entry name" value="TRX_family"/>
    <property type="match status" value="1"/>
</dbReference>
<comment type="caution">
    <text evidence="2">The sequence shown here is derived from an EMBL/GenBank/DDBJ whole genome shotgun (WGS) entry which is preliminary data.</text>
</comment>
<proteinExistence type="predicted"/>
<dbReference type="InterPro" id="IPR050620">
    <property type="entry name" value="Thioredoxin_H-type-like"/>
</dbReference>
<keyword evidence="3" id="KW-1185">Reference proteome</keyword>
<evidence type="ECO:0000313" key="2">
    <source>
        <dbReference type="EMBL" id="CAI0552253.1"/>
    </source>
</evidence>
<dbReference type="PANTHER" id="PTHR10438:SF394">
    <property type="entry name" value="THIOREDOXIN-LIKE PROTEIN CXXS2-RELATED"/>
    <property type="match status" value="1"/>
</dbReference>
<reference evidence="2" key="1">
    <citation type="submission" date="2022-08" db="EMBL/GenBank/DDBJ databases">
        <authorList>
            <person name="Gutierrez-Valencia J."/>
        </authorList>
    </citation>
    <scope>NUCLEOTIDE SEQUENCE</scope>
</reference>
<dbReference type="Pfam" id="PF00085">
    <property type="entry name" value="Thioredoxin"/>
    <property type="match status" value="1"/>
</dbReference>
<feature type="domain" description="Thioredoxin" evidence="1">
    <location>
        <begin position="45"/>
        <end position="159"/>
    </location>
</feature>
<dbReference type="InterPro" id="IPR036249">
    <property type="entry name" value="Thioredoxin-like_sf"/>
</dbReference>
<organism evidence="2 3">
    <name type="scientific">Linum tenue</name>
    <dbReference type="NCBI Taxonomy" id="586396"/>
    <lineage>
        <taxon>Eukaryota</taxon>
        <taxon>Viridiplantae</taxon>
        <taxon>Streptophyta</taxon>
        <taxon>Embryophyta</taxon>
        <taxon>Tracheophyta</taxon>
        <taxon>Spermatophyta</taxon>
        <taxon>Magnoliopsida</taxon>
        <taxon>eudicotyledons</taxon>
        <taxon>Gunneridae</taxon>
        <taxon>Pentapetalae</taxon>
        <taxon>rosids</taxon>
        <taxon>fabids</taxon>
        <taxon>Malpighiales</taxon>
        <taxon>Linaceae</taxon>
        <taxon>Linum</taxon>
    </lineage>
</organism>
<dbReference type="SUPFAM" id="SSF52833">
    <property type="entry name" value="Thioredoxin-like"/>
    <property type="match status" value="1"/>
</dbReference>
<dbReference type="EMBL" id="CAMGYJ010000010">
    <property type="protein sequence ID" value="CAI0552253.1"/>
    <property type="molecule type" value="Genomic_DNA"/>
</dbReference>
<evidence type="ECO:0000259" key="1">
    <source>
        <dbReference type="PROSITE" id="PS51352"/>
    </source>
</evidence>
<accession>A0AAV0R745</accession>
<dbReference type="AlphaFoldDB" id="A0AAV0R745"/>
<dbReference type="Proteomes" id="UP001154282">
    <property type="component" value="Unassembled WGS sequence"/>
</dbReference>